<gene>
    <name evidence="1" type="ORF">L6452_09678</name>
</gene>
<dbReference type="EMBL" id="CM042049">
    <property type="protein sequence ID" value="KAI3747226.1"/>
    <property type="molecule type" value="Genomic_DNA"/>
</dbReference>
<sequence length="80" mass="9193">MPSLPQLHHRKVTGDGNPGVPNKYRVWASSPSRCRVVTRNSLDKDTESQVPCRLHIRNLLHHRSSVVQIQHLVYQGFEVK</sequence>
<name>A0ACB9DL52_ARCLA</name>
<comment type="caution">
    <text evidence="1">The sequence shown here is derived from an EMBL/GenBank/DDBJ whole genome shotgun (WGS) entry which is preliminary data.</text>
</comment>
<organism evidence="1 2">
    <name type="scientific">Arctium lappa</name>
    <name type="common">Greater burdock</name>
    <name type="synonym">Lappa major</name>
    <dbReference type="NCBI Taxonomy" id="4217"/>
    <lineage>
        <taxon>Eukaryota</taxon>
        <taxon>Viridiplantae</taxon>
        <taxon>Streptophyta</taxon>
        <taxon>Embryophyta</taxon>
        <taxon>Tracheophyta</taxon>
        <taxon>Spermatophyta</taxon>
        <taxon>Magnoliopsida</taxon>
        <taxon>eudicotyledons</taxon>
        <taxon>Gunneridae</taxon>
        <taxon>Pentapetalae</taxon>
        <taxon>asterids</taxon>
        <taxon>campanulids</taxon>
        <taxon>Asterales</taxon>
        <taxon>Asteraceae</taxon>
        <taxon>Carduoideae</taxon>
        <taxon>Cardueae</taxon>
        <taxon>Arctiinae</taxon>
        <taxon>Arctium</taxon>
    </lineage>
</organism>
<reference evidence="2" key="1">
    <citation type="journal article" date="2022" name="Mol. Ecol. Resour.">
        <title>The genomes of chicory, endive, great burdock and yacon provide insights into Asteraceae palaeo-polyploidization history and plant inulin production.</title>
        <authorList>
            <person name="Fan W."/>
            <person name="Wang S."/>
            <person name="Wang H."/>
            <person name="Wang A."/>
            <person name="Jiang F."/>
            <person name="Liu H."/>
            <person name="Zhao H."/>
            <person name="Xu D."/>
            <person name="Zhang Y."/>
        </authorList>
    </citation>
    <scope>NUCLEOTIDE SEQUENCE [LARGE SCALE GENOMIC DNA]</scope>
    <source>
        <strain evidence="2">cv. Niubang</strain>
    </source>
</reference>
<dbReference type="Proteomes" id="UP001055879">
    <property type="component" value="Linkage Group LG03"/>
</dbReference>
<protein>
    <submittedName>
        <fullName evidence="1">Uncharacterized protein</fullName>
    </submittedName>
</protein>
<evidence type="ECO:0000313" key="2">
    <source>
        <dbReference type="Proteomes" id="UP001055879"/>
    </source>
</evidence>
<keyword evidence="2" id="KW-1185">Reference proteome</keyword>
<evidence type="ECO:0000313" key="1">
    <source>
        <dbReference type="EMBL" id="KAI3747226.1"/>
    </source>
</evidence>
<accession>A0ACB9DL52</accession>
<proteinExistence type="predicted"/>
<reference evidence="1 2" key="2">
    <citation type="journal article" date="2022" name="Mol. Ecol. Resour.">
        <title>The genomes of chicory, endive, great burdock and yacon provide insights into Asteraceae paleo-polyploidization history and plant inulin production.</title>
        <authorList>
            <person name="Fan W."/>
            <person name="Wang S."/>
            <person name="Wang H."/>
            <person name="Wang A."/>
            <person name="Jiang F."/>
            <person name="Liu H."/>
            <person name="Zhao H."/>
            <person name="Xu D."/>
            <person name="Zhang Y."/>
        </authorList>
    </citation>
    <scope>NUCLEOTIDE SEQUENCE [LARGE SCALE GENOMIC DNA]</scope>
    <source>
        <strain evidence="2">cv. Niubang</strain>
    </source>
</reference>